<dbReference type="GO" id="GO:0008233">
    <property type="term" value="F:peptidase activity"/>
    <property type="evidence" value="ECO:0007669"/>
    <property type="project" value="UniProtKB-KW"/>
</dbReference>
<dbReference type="Proteomes" id="UP001291653">
    <property type="component" value="Unassembled WGS sequence"/>
</dbReference>
<dbReference type="Gene3D" id="2.40.10.10">
    <property type="entry name" value="Trypsin-like serine proteases"/>
    <property type="match status" value="2"/>
</dbReference>
<protein>
    <submittedName>
        <fullName evidence="2">Serine protease</fullName>
    </submittedName>
</protein>
<keyword evidence="3" id="KW-1185">Reference proteome</keyword>
<feature type="region of interest" description="Disordered" evidence="1">
    <location>
        <begin position="34"/>
        <end position="53"/>
    </location>
</feature>
<keyword evidence="2" id="KW-0378">Hydrolase</keyword>
<evidence type="ECO:0000313" key="2">
    <source>
        <dbReference type="EMBL" id="GLF93144.1"/>
    </source>
</evidence>
<proteinExistence type="predicted"/>
<dbReference type="PANTHER" id="PTHR43019">
    <property type="entry name" value="SERINE ENDOPROTEASE DEGS"/>
    <property type="match status" value="1"/>
</dbReference>
<evidence type="ECO:0000256" key="1">
    <source>
        <dbReference type="SAM" id="MobiDB-lite"/>
    </source>
</evidence>
<accession>A0ABQ5NSK4</accession>
<dbReference type="InterPro" id="IPR043504">
    <property type="entry name" value="Peptidase_S1_PA_chymotrypsin"/>
</dbReference>
<dbReference type="SUPFAM" id="SSF50494">
    <property type="entry name" value="Trypsin-like serine proteases"/>
    <property type="match status" value="1"/>
</dbReference>
<evidence type="ECO:0000313" key="3">
    <source>
        <dbReference type="Proteomes" id="UP001291653"/>
    </source>
</evidence>
<gene>
    <name evidence="2" type="ORF">SYYSPA8_02625</name>
</gene>
<name>A0ABQ5NSK4_9ACTN</name>
<comment type="caution">
    <text evidence="2">The sequence shown here is derived from an EMBL/GenBank/DDBJ whole genome shotgun (WGS) entry which is preliminary data.</text>
</comment>
<dbReference type="InterPro" id="IPR009003">
    <property type="entry name" value="Peptidase_S1_PA"/>
</dbReference>
<reference evidence="2 3" key="1">
    <citation type="submission" date="2022-10" db="EMBL/GenBank/DDBJ databases">
        <title>Draft genome sequence of Streptomyces sp. YSPA8.</title>
        <authorList>
            <person name="Moriuchi R."/>
            <person name="Dohra H."/>
            <person name="Yamamura H."/>
            <person name="Kodani S."/>
        </authorList>
    </citation>
    <scope>NUCLEOTIDE SEQUENCE [LARGE SCALE GENOMIC DNA]</scope>
    <source>
        <strain evidence="2 3">YSPA8</strain>
    </source>
</reference>
<dbReference type="GO" id="GO:0006508">
    <property type="term" value="P:proteolysis"/>
    <property type="evidence" value="ECO:0007669"/>
    <property type="project" value="UniProtKB-KW"/>
</dbReference>
<dbReference type="Pfam" id="PF13365">
    <property type="entry name" value="Trypsin_2"/>
    <property type="match status" value="1"/>
</dbReference>
<keyword evidence="2" id="KW-0645">Protease</keyword>
<organism evidence="2 3">
    <name type="scientific">Streptomyces yaizuensis</name>
    <dbReference type="NCBI Taxonomy" id="2989713"/>
    <lineage>
        <taxon>Bacteria</taxon>
        <taxon>Bacillati</taxon>
        <taxon>Actinomycetota</taxon>
        <taxon>Actinomycetes</taxon>
        <taxon>Kitasatosporales</taxon>
        <taxon>Streptomycetaceae</taxon>
        <taxon>Streptomyces</taxon>
    </lineage>
</organism>
<dbReference type="EMBL" id="BSBI01000001">
    <property type="protein sequence ID" value="GLF93144.1"/>
    <property type="molecule type" value="Genomic_DNA"/>
</dbReference>
<sequence length="355" mass="37821">MGSRTRSPVAAGPERIFADPGAVARRVRDRLRQEVPESARELSAEEEPAERVLEGARRERDRVLAAGAAGLEKLAGGRADEIRDDESFGMEAIVLLEGRPAILVENQDFAAQGGDWAVLDERRDAIRRSIARVGRVEVGGHPSLDWLGTAFVVGDDVVMTNRHVAAEFARQDGAGWTFQGGMSARITPGEDCPGPSATAGGPAYRVAGVIGIHPDLDLALLRIEPDPVAGPPPTPFAVAATGPGALEGRPVYCVGYPAYDGRRNEPAAMRRIFMDVYNVKRLQPGTVTELLPGGAVLAHDCSTLGGNSGSPVVDLFDERVVGLHFGGRYGVGNYAVPLWRFTDDPLLRSAGVNFV</sequence>
<dbReference type="PANTHER" id="PTHR43019:SF23">
    <property type="entry name" value="PROTEASE DO-LIKE 5, CHLOROPLASTIC"/>
    <property type="match status" value="1"/>
</dbReference>
<dbReference type="RefSeq" id="WP_323445240.1">
    <property type="nucleotide sequence ID" value="NZ_BSBI01000001.1"/>
</dbReference>